<dbReference type="GO" id="GO:0004042">
    <property type="term" value="F:L-glutamate N-acetyltransferase activity"/>
    <property type="evidence" value="ECO:0007669"/>
    <property type="project" value="UniProtKB-UniRule"/>
</dbReference>
<feature type="binding site" evidence="10">
    <location>
        <position position="426"/>
    </location>
    <ligand>
        <name>substrate</name>
    </ligand>
</feature>
<evidence type="ECO:0000313" key="11">
    <source>
        <dbReference type="EMBL" id="WOC32141.1"/>
    </source>
</evidence>
<dbReference type="EMBL" id="CP135996">
    <property type="protein sequence ID" value="WOC32141.1"/>
    <property type="molecule type" value="Genomic_DNA"/>
</dbReference>
<feature type="chain" id="PRO_5041505631" description="Arginine biosynthesis bifunctional protein ArgJ alpha chain" evidence="10">
    <location>
        <begin position="1"/>
        <end position="208"/>
    </location>
</feature>
<comment type="function">
    <text evidence="10">Catalyzes two activities which are involved in the cyclic version of arginine biosynthesis: the synthesis of N-acetylglutamate from glutamate and acetyl-CoA as the acetyl donor, and of ornithine by transacetylation between N(2)-acetylornithine and glutamate.</text>
</comment>
<evidence type="ECO:0000256" key="5">
    <source>
        <dbReference type="ARBA" id="ARBA00022679"/>
    </source>
</evidence>
<accession>A0AA97D8E1</accession>
<dbReference type="AlphaFoldDB" id="A0AA97D8E1"/>
<keyword evidence="12" id="KW-1185">Reference proteome</keyword>
<dbReference type="FunFam" id="3.10.20.340:FF:000001">
    <property type="entry name" value="Arginine biosynthesis bifunctional protein ArgJ, chloroplastic"/>
    <property type="match status" value="1"/>
</dbReference>
<comment type="caution">
    <text evidence="10">Lacks conserved residue(s) required for the propagation of feature annotation.</text>
</comment>
<dbReference type="Proteomes" id="UP001300604">
    <property type="component" value="Chromosome"/>
</dbReference>
<comment type="subcellular location">
    <subcellularLocation>
        <location evidence="10">Cytoplasm</location>
    </subcellularLocation>
</comment>
<feature type="site" description="Involved in the stabilization of negative charge on the oxyanion by the formation of the oxyanion hole" evidence="10">
    <location>
        <position position="135"/>
    </location>
</feature>
<comment type="pathway">
    <text evidence="10">Amino-acid biosynthesis; L-arginine biosynthesis; N(2)-acetyl-L-ornithine from L-glutamate: step 1/4.</text>
</comment>
<dbReference type="InterPro" id="IPR016117">
    <property type="entry name" value="ArgJ-like_dom_sf"/>
</dbReference>
<dbReference type="FunFam" id="3.60.70.12:FF:000001">
    <property type="entry name" value="Arginine biosynthesis bifunctional protein ArgJ, chloroplastic"/>
    <property type="match status" value="1"/>
</dbReference>
<feature type="site" description="Involved in the stabilization of negative charge on the oxyanion by the formation of the oxyanion hole" evidence="10">
    <location>
        <position position="136"/>
    </location>
</feature>
<protein>
    <recommendedName>
        <fullName evidence="10">Arginine biosynthesis bifunctional protein ArgJ</fullName>
    </recommendedName>
    <domain>
        <recommendedName>
            <fullName evidence="10">Glutamate N-acetyltransferase</fullName>
            <ecNumber evidence="10">2.3.1.35</ecNumber>
        </recommendedName>
        <alternativeName>
            <fullName evidence="10">Ornithine acetyltransferase</fullName>
            <shortName evidence="10">OATase</shortName>
        </alternativeName>
        <alternativeName>
            <fullName evidence="10">Ornithine transacetylase</fullName>
        </alternativeName>
    </domain>
    <domain>
        <recommendedName>
            <fullName evidence="10">Amino-acid acetyltransferase</fullName>
            <ecNumber evidence="10">2.3.1.1</ecNumber>
        </recommendedName>
        <alternativeName>
            <fullName evidence="10">N-acetylglutamate synthase</fullName>
            <shortName evidence="10">AGSase</shortName>
        </alternativeName>
    </domain>
    <component>
        <recommendedName>
            <fullName evidence="10">Arginine biosynthesis bifunctional protein ArgJ alpha chain</fullName>
        </recommendedName>
    </component>
    <component>
        <recommendedName>
            <fullName evidence="10">Arginine biosynthesis bifunctional protein ArgJ beta chain</fullName>
        </recommendedName>
    </component>
</protein>
<comment type="similarity">
    <text evidence="1 10">Belongs to the ArgJ family.</text>
</comment>
<comment type="catalytic activity">
    <reaction evidence="10">
        <text>L-glutamate + acetyl-CoA = N-acetyl-L-glutamate + CoA + H(+)</text>
        <dbReference type="Rhea" id="RHEA:24292"/>
        <dbReference type="ChEBI" id="CHEBI:15378"/>
        <dbReference type="ChEBI" id="CHEBI:29985"/>
        <dbReference type="ChEBI" id="CHEBI:44337"/>
        <dbReference type="ChEBI" id="CHEBI:57287"/>
        <dbReference type="ChEBI" id="CHEBI:57288"/>
        <dbReference type="EC" id="2.3.1.1"/>
    </reaction>
</comment>
<comment type="pathway">
    <text evidence="10">Amino-acid biosynthesis; L-arginine biosynthesis; L-ornithine and N-acetyl-L-glutamate from L-glutamate and N(2)-acetyl-L-ornithine (cyclic): step 1/1.</text>
</comment>
<dbReference type="GO" id="GO:0006592">
    <property type="term" value="P:ornithine biosynthetic process"/>
    <property type="evidence" value="ECO:0007669"/>
    <property type="project" value="TreeGrafter"/>
</dbReference>
<comment type="subunit">
    <text evidence="2 10">Heterotetramer of two alpha and two beta chains.</text>
</comment>
<evidence type="ECO:0000256" key="1">
    <source>
        <dbReference type="ARBA" id="ARBA00006774"/>
    </source>
</evidence>
<evidence type="ECO:0000256" key="2">
    <source>
        <dbReference type="ARBA" id="ARBA00011475"/>
    </source>
</evidence>
<dbReference type="NCBIfam" id="NF003802">
    <property type="entry name" value="PRK05388.1"/>
    <property type="match status" value="1"/>
</dbReference>
<dbReference type="InterPro" id="IPR042195">
    <property type="entry name" value="ArgJ_beta_C"/>
</dbReference>
<keyword evidence="4 10" id="KW-0028">Amino-acid biosynthesis</keyword>
<sequence>MKWIDGGVTAPKGFRAAGIYAGVKACAHMTAAEAANYAQDMRTGKKPVGSKNDLALICADAPCTAAGVFTSNLVKGAPIAVCQKHLQDGRAQAVIANSGNANTCNADGRQKAEAMAAAVAEELNLRDEDVLVGSTGVIGQPLPLEPILSAVPKLTQKLSTHGSLDAATAIMTTDTVPKNVAVEVELDGRPVRIGGISKGSGMIHPNMCTMLCFLTTDAAISAKALDSALRFAVRDSFNMLSVDEDMSTNDTCVILADGKAGNAEITEDSPAFSIFAQALKALCVKLARAMAKDGEGAKKLLVCQVSGAASDADARKIAKAVICSSLVKTAIFGADANWGRVLCAIGYAGAKVDVQKVDVDFVSAVGTLPVCRGGAGIPFDEELGKRILQEDEITVRTVLHDGNAAAEAYGCDLTYDYVKINGDYRT</sequence>
<dbReference type="EC" id="2.3.1.35" evidence="10"/>
<evidence type="ECO:0000256" key="3">
    <source>
        <dbReference type="ARBA" id="ARBA00022571"/>
    </source>
</evidence>
<organism evidence="11 12">
    <name type="scientific">Caproicibacterium argilliputei</name>
    <dbReference type="NCBI Taxonomy" id="3030016"/>
    <lineage>
        <taxon>Bacteria</taxon>
        <taxon>Bacillati</taxon>
        <taxon>Bacillota</taxon>
        <taxon>Clostridia</taxon>
        <taxon>Eubacteriales</taxon>
        <taxon>Oscillospiraceae</taxon>
        <taxon>Caproicibacterium</taxon>
    </lineage>
</organism>
<dbReference type="PANTHER" id="PTHR23100">
    <property type="entry name" value="ARGININE BIOSYNTHESIS BIFUNCTIONAL PROTEIN ARGJ"/>
    <property type="match status" value="1"/>
</dbReference>
<dbReference type="Pfam" id="PF01960">
    <property type="entry name" value="ArgJ"/>
    <property type="match status" value="1"/>
</dbReference>
<dbReference type="CDD" id="cd02152">
    <property type="entry name" value="OAT"/>
    <property type="match status" value="1"/>
</dbReference>
<gene>
    <name evidence="10 11" type="primary">argJ</name>
    <name evidence="11" type="ORF">PXC00_13265</name>
</gene>
<feature type="binding site" evidence="10">
    <location>
        <position position="172"/>
    </location>
    <ligand>
        <name>substrate</name>
    </ligand>
</feature>
<dbReference type="NCBIfam" id="TIGR00120">
    <property type="entry name" value="ArgJ"/>
    <property type="match status" value="1"/>
</dbReference>
<evidence type="ECO:0000256" key="8">
    <source>
        <dbReference type="ARBA" id="ARBA00023315"/>
    </source>
</evidence>
<feature type="binding site" evidence="10">
    <location>
        <position position="421"/>
    </location>
    <ligand>
        <name>substrate</name>
    </ligand>
</feature>
<feature type="binding site" evidence="10">
    <location>
        <position position="198"/>
    </location>
    <ligand>
        <name>substrate</name>
    </ligand>
</feature>
<dbReference type="RefSeq" id="WP_316935008.1">
    <property type="nucleotide sequence ID" value="NZ_CP135996.1"/>
</dbReference>
<reference evidence="11" key="1">
    <citation type="submission" date="2023-09" db="EMBL/GenBank/DDBJ databases">
        <authorList>
            <person name="Zeng C."/>
        </authorList>
    </citation>
    <scope>NUCLEOTIDE SEQUENCE</scope>
    <source>
        <strain evidence="11">ZCY20-5</strain>
    </source>
</reference>
<dbReference type="SUPFAM" id="SSF56266">
    <property type="entry name" value="DmpA/ArgJ-like"/>
    <property type="match status" value="1"/>
</dbReference>
<dbReference type="GO" id="GO:0005737">
    <property type="term" value="C:cytoplasm"/>
    <property type="evidence" value="ECO:0007669"/>
    <property type="project" value="UniProtKB-SubCell"/>
</dbReference>
<dbReference type="Gene3D" id="3.60.70.12">
    <property type="entry name" value="L-amino peptidase D-ALA esterase/amidase"/>
    <property type="match status" value="1"/>
</dbReference>
<keyword evidence="8 10" id="KW-0012">Acyltransferase</keyword>
<dbReference type="GO" id="GO:0004358">
    <property type="term" value="F:L-glutamate N-acetyltransferase activity, acting on acetyl-L-ornithine as donor"/>
    <property type="evidence" value="ECO:0007669"/>
    <property type="project" value="UniProtKB-UniRule"/>
</dbReference>
<feature type="active site" description="Nucleophile" evidence="10">
    <location>
        <position position="209"/>
    </location>
</feature>
<keyword evidence="10" id="KW-0963">Cytoplasm</keyword>
<evidence type="ECO:0000313" key="12">
    <source>
        <dbReference type="Proteomes" id="UP001300604"/>
    </source>
</evidence>
<dbReference type="InterPro" id="IPR002813">
    <property type="entry name" value="Arg_biosynth_ArgJ"/>
</dbReference>
<feature type="chain" id="PRO_5041505630" description="Arginine biosynthesis bifunctional protein ArgJ beta chain" evidence="10">
    <location>
        <begin position="209"/>
        <end position="426"/>
    </location>
</feature>
<evidence type="ECO:0000256" key="10">
    <source>
        <dbReference type="HAMAP-Rule" id="MF_01106"/>
    </source>
</evidence>
<dbReference type="Gene3D" id="3.10.20.340">
    <property type="entry name" value="ArgJ beta chain, C-terminal domain"/>
    <property type="match status" value="1"/>
</dbReference>
<reference evidence="11" key="2">
    <citation type="submission" date="2024-06" db="EMBL/GenBank/DDBJ databases">
        <title>Caproicibacterium argilliputei sp. nov, a novel caproic acid producing anaerobic bacterium isolated from pit mud.</title>
        <authorList>
            <person name="Xia S."/>
        </authorList>
    </citation>
    <scope>NUCLEOTIDE SEQUENCE</scope>
    <source>
        <strain evidence="11">ZCY20-5</strain>
    </source>
</reference>
<dbReference type="GO" id="GO:0006526">
    <property type="term" value="P:L-arginine biosynthetic process"/>
    <property type="evidence" value="ECO:0007669"/>
    <property type="project" value="UniProtKB-UniRule"/>
</dbReference>
<feature type="binding site" evidence="10">
    <location>
        <position position="295"/>
    </location>
    <ligand>
        <name>substrate</name>
    </ligand>
</feature>
<feature type="binding site" evidence="10">
    <location>
        <position position="209"/>
    </location>
    <ligand>
        <name>substrate</name>
    </ligand>
</feature>
<keyword evidence="7 10" id="KW-0511">Multifunctional enzyme</keyword>
<evidence type="ECO:0000256" key="4">
    <source>
        <dbReference type="ARBA" id="ARBA00022605"/>
    </source>
</evidence>
<comment type="catalytic activity">
    <reaction evidence="9 10">
        <text>N(2)-acetyl-L-ornithine + L-glutamate = N-acetyl-L-glutamate + L-ornithine</text>
        <dbReference type="Rhea" id="RHEA:15349"/>
        <dbReference type="ChEBI" id="CHEBI:29985"/>
        <dbReference type="ChEBI" id="CHEBI:44337"/>
        <dbReference type="ChEBI" id="CHEBI:46911"/>
        <dbReference type="ChEBI" id="CHEBI:57805"/>
        <dbReference type="EC" id="2.3.1.35"/>
    </reaction>
</comment>
<dbReference type="KEGG" id="carl:PXC00_13265"/>
<dbReference type="HAMAP" id="MF_01106">
    <property type="entry name" value="ArgJ"/>
    <property type="match status" value="1"/>
</dbReference>
<proteinExistence type="inferred from homology"/>
<evidence type="ECO:0000256" key="9">
    <source>
        <dbReference type="ARBA" id="ARBA00049439"/>
    </source>
</evidence>
<evidence type="ECO:0000256" key="7">
    <source>
        <dbReference type="ARBA" id="ARBA00023268"/>
    </source>
</evidence>
<keyword evidence="3 10" id="KW-0055">Arginine biosynthesis</keyword>
<dbReference type="EC" id="2.3.1.1" evidence="10"/>
<keyword evidence="6 10" id="KW-0068">Autocatalytic cleavage</keyword>
<evidence type="ECO:0000256" key="6">
    <source>
        <dbReference type="ARBA" id="ARBA00022813"/>
    </source>
</evidence>
<dbReference type="PANTHER" id="PTHR23100:SF0">
    <property type="entry name" value="ARGININE BIOSYNTHESIS BIFUNCTIONAL PROTEIN ARGJ, MITOCHONDRIAL"/>
    <property type="match status" value="1"/>
</dbReference>
<name>A0AA97D8E1_9FIRM</name>
<keyword evidence="5 10" id="KW-0808">Transferase</keyword>